<evidence type="ECO:0000313" key="1">
    <source>
        <dbReference type="EMBL" id="KAK1284878.1"/>
    </source>
</evidence>
<reference evidence="1" key="1">
    <citation type="journal article" date="2023" name="Nat. Commun.">
        <title>Diploid and tetraploid genomes of Acorus and the evolution of monocots.</title>
        <authorList>
            <person name="Ma L."/>
            <person name="Liu K.W."/>
            <person name="Li Z."/>
            <person name="Hsiao Y.Y."/>
            <person name="Qi Y."/>
            <person name="Fu T."/>
            <person name="Tang G.D."/>
            <person name="Zhang D."/>
            <person name="Sun W.H."/>
            <person name="Liu D.K."/>
            <person name="Li Y."/>
            <person name="Chen G.Z."/>
            <person name="Liu X.D."/>
            <person name="Liao X.Y."/>
            <person name="Jiang Y.T."/>
            <person name="Yu X."/>
            <person name="Hao Y."/>
            <person name="Huang J."/>
            <person name="Zhao X.W."/>
            <person name="Ke S."/>
            <person name="Chen Y.Y."/>
            <person name="Wu W.L."/>
            <person name="Hsu J.L."/>
            <person name="Lin Y.F."/>
            <person name="Huang M.D."/>
            <person name="Li C.Y."/>
            <person name="Huang L."/>
            <person name="Wang Z.W."/>
            <person name="Zhao X."/>
            <person name="Zhong W.Y."/>
            <person name="Peng D.H."/>
            <person name="Ahmad S."/>
            <person name="Lan S."/>
            <person name="Zhang J.S."/>
            <person name="Tsai W.C."/>
            <person name="Van de Peer Y."/>
            <person name="Liu Z.J."/>
        </authorList>
    </citation>
    <scope>NUCLEOTIDE SEQUENCE</scope>
    <source>
        <strain evidence="1">CP</strain>
    </source>
</reference>
<accession>A0AAV9C6Z7</accession>
<proteinExistence type="predicted"/>
<dbReference type="Proteomes" id="UP001180020">
    <property type="component" value="Unassembled WGS sequence"/>
</dbReference>
<organism evidence="1 2">
    <name type="scientific">Acorus calamus</name>
    <name type="common">Sweet flag</name>
    <dbReference type="NCBI Taxonomy" id="4465"/>
    <lineage>
        <taxon>Eukaryota</taxon>
        <taxon>Viridiplantae</taxon>
        <taxon>Streptophyta</taxon>
        <taxon>Embryophyta</taxon>
        <taxon>Tracheophyta</taxon>
        <taxon>Spermatophyta</taxon>
        <taxon>Magnoliopsida</taxon>
        <taxon>Liliopsida</taxon>
        <taxon>Acoraceae</taxon>
        <taxon>Acorus</taxon>
    </lineage>
</organism>
<name>A0AAV9C6Z7_ACOCL</name>
<comment type="caution">
    <text evidence="1">The sequence shown here is derived from an EMBL/GenBank/DDBJ whole genome shotgun (WGS) entry which is preliminary data.</text>
</comment>
<keyword evidence="2" id="KW-1185">Reference proteome</keyword>
<gene>
    <name evidence="1" type="ORF">QJS10_CPB20g01761</name>
</gene>
<reference evidence="1" key="2">
    <citation type="submission" date="2023-06" db="EMBL/GenBank/DDBJ databases">
        <authorList>
            <person name="Ma L."/>
            <person name="Liu K.-W."/>
            <person name="Li Z."/>
            <person name="Hsiao Y.-Y."/>
            <person name="Qi Y."/>
            <person name="Fu T."/>
            <person name="Tang G."/>
            <person name="Zhang D."/>
            <person name="Sun W.-H."/>
            <person name="Liu D.-K."/>
            <person name="Li Y."/>
            <person name="Chen G.-Z."/>
            <person name="Liu X.-D."/>
            <person name="Liao X.-Y."/>
            <person name="Jiang Y.-T."/>
            <person name="Yu X."/>
            <person name="Hao Y."/>
            <person name="Huang J."/>
            <person name="Zhao X.-W."/>
            <person name="Ke S."/>
            <person name="Chen Y.-Y."/>
            <person name="Wu W.-L."/>
            <person name="Hsu J.-L."/>
            <person name="Lin Y.-F."/>
            <person name="Huang M.-D."/>
            <person name="Li C.-Y."/>
            <person name="Huang L."/>
            <person name="Wang Z.-W."/>
            <person name="Zhao X."/>
            <person name="Zhong W.-Y."/>
            <person name="Peng D.-H."/>
            <person name="Ahmad S."/>
            <person name="Lan S."/>
            <person name="Zhang J.-S."/>
            <person name="Tsai W.-C."/>
            <person name="Van De Peer Y."/>
            <person name="Liu Z.-J."/>
        </authorList>
    </citation>
    <scope>NUCLEOTIDE SEQUENCE</scope>
    <source>
        <strain evidence="1">CP</strain>
        <tissue evidence="1">Leaves</tissue>
    </source>
</reference>
<protein>
    <submittedName>
        <fullName evidence="1">Uncharacterized protein</fullName>
    </submittedName>
</protein>
<evidence type="ECO:0000313" key="2">
    <source>
        <dbReference type="Proteomes" id="UP001180020"/>
    </source>
</evidence>
<dbReference type="Gene3D" id="3.20.20.80">
    <property type="entry name" value="Glycosidases"/>
    <property type="match status" value="1"/>
</dbReference>
<dbReference type="EMBL" id="JAUJYO010000020">
    <property type="protein sequence ID" value="KAK1284878.1"/>
    <property type="molecule type" value="Genomic_DNA"/>
</dbReference>
<dbReference type="AlphaFoldDB" id="A0AAV9C6Z7"/>
<sequence>MAVFGQSDPPSSRAFEVSLTNTMKVLLGFLQSRFPLHNQPLPLLHVPPNQGHHFEARSCITYMKMFDTQVDAVRSTLNGAQRVTTLMLSE</sequence>